<dbReference type="PANTHER" id="PTHR23011">
    <property type="entry name" value="CYCLIC NUCLEOTIDE-BINDING DOMAIN CONTAINING PROTEIN"/>
    <property type="match status" value="1"/>
</dbReference>
<evidence type="ECO:0000256" key="2">
    <source>
        <dbReference type="ARBA" id="ARBA00022692"/>
    </source>
</evidence>
<dbReference type="InterPro" id="IPR018488">
    <property type="entry name" value="cNMP-bd_CS"/>
</dbReference>
<dbReference type="SUPFAM" id="SSF51206">
    <property type="entry name" value="cAMP-binding domain-like"/>
    <property type="match status" value="1"/>
</dbReference>
<dbReference type="PANTHER" id="PTHR23011:SF28">
    <property type="entry name" value="CYCLIC NUCLEOTIDE-BINDING DOMAIN CONTAINING PROTEIN"/>
    <property type="match status" value="1"/>
</dbReference>
<proteinExistence type="predicted"/>
<feature type="transmembrane region" description="Helical" evidence="5">
    <location>
        <begin position="473"/>
        <end position="491"/>
    </location>
</feature>
<name>A0A845LA90_HELGE</name>
<dbReference type="Gene3D" id="2.60.120.10">
    <property type="entry name" value="Jelly Rolls"/>
    <property type="match status" value="1"/>
</dbReference>
<protein>
    <submittedName>
        <fullName evidence="7">Cyclic nucleotide-binding domain-containing protein</fullName>
    </submittedName>
</protein>
<dbReference type="Proteomes" id="UP000471031">
    <property type="component" value="Unassembled WGS sequence"/>
</dbReference>
<feature type="domain" description="Cyclic nucleotide-binding" evidence="6">
    <location>
        <begin position="12"/>
        <end position="116"/>
    </location>
</feature>
<evidence type="ECO:0000256" key="3">
    <source>
        <dbReference type="ARBA" id="ARBA00022989"/>
    </source>
</evidence>
<keyword evidence="8" id="KW-1185">Reference proteome</keyword>
<organism evidence="7 8">
    <name type="scientific">Heliomicrobium gestii</name>
    <name type="common">Heliobacterium gestii</name>
    <dbReference type="NCBI Taxonomy" id="2699"/>
    <lineage>
        <taxon>Bacteria</taxon>
        <taxon>Bacillati</taxon>
        <taxon>Bacillota</taxon>
        <taxon>Clostridia</taxon>
        <taxon>Eubacteriales</taxon>
        <taxon>Heliobacteriaceae</taxon>
        <taxon>Heliomicrobium</taxon>
    </lineage>
</organism>
<evidence type="ECO:0000259" key="6">
    <source>
        <dbReference type="PROSITE" id="PS50042"/>
    </source>
</evidence>
<reference evidence="7 8" key="1">
    <citation type="submission" date="2020-01" db="EMBL/GenBank/DDBJ databases">
        <title>Whole genome sequence of Heliobacterium gestii DSM 11169.</title>
        <authorList>
            <person name="Kyndt J.A."/>
            <person name="Meyer T.E."/>
        </authorList>
    </citation>
    <scope>NUCLEOTIDE SEQUENCE [LARGE SCALE GENOMIC DNA]</scope>
    <source>
        <strain evidence="7 8">DSM 11169</strain>
    </source>
</reference>
<dbReference type="Pfam" id="PF00027">
    <property type="entry name" value="cNMP_binding"/>
    <property type="match status" value="1"/>
</dbReference>
<keyword evidence="2 5" id="KW-0812">Transmembrane</keyword>
<dbReference type="OrthoDB" id="9783240at2"/>
<keyword evidence="4 5" id="KW-0472">Membrane</keyword>
<dbReference type="CDD" id="cd00038">
    <property type="entry name" value="CAP_ED"/>
    <property type="match status" value="1"/>
</dbReference>
<feature type="transmembrane region" description="Helical" evidence="5">
    <location>
        <begin position="193"/>
        <end position="212"/>
    </location>
</feature>
<evidence type="ECO:0000256" key="5">
    <source>
        <dbReference type="SAM" id="Phobius"/>
    </source>
</evidence>
<accession>A0A845LA90</accession>
<feature type="transmembrane region" description="Helical" evidence="5">
    <location>
        <begin position="311"/>
        <end position="333"/>
    </location>
</feature>
<evidence type="ECO:0000313" key="8">
    <source>
        <dbReference type="Proteomes" id="UP000471031"/>
    </source>
</evidence>
<dbReference type="GO" id="GO:0022857">
    <property type="term" value="F:transmembrane transporter activity"/>
    <property type="evidence" value="ECO:0007669"/>
    <property type="project" value="InterPro"/>
</dbReference>
<dbReference type="InterPro" id="IPR000595">
    <property type="entry name" value="cNMP-bd_dom"/>
</dbReference>
<gene>
    <name evidence="7" type="ORF">GTO89_11455</name>
</gene>
<dbReference type="SMART" id="SM00100">
    <property type="entry name" value="cNMP"/>
    <property type="match status" value="1"/>
</dbReference>
<feature type="transmembrane region" description="Helical" evidence="5">
    <location>
        <begin position="243"/>
        <end position="264"/>
    </location>
</feature>
<dbReference type="RefSeq" id="WP_161262228.1">
    <property type="nucleotide sequence ID" value="NZ_JAFBDC010000009.1"/>
</dbReference>
<keyword evidence="3 5" id="KW-1133">Transmembrane helix</keyword>
<feature type="transmembrane region" description="Helical" evidence="5">
    <location>
        <begin position="498"/>
        <end position="517"/>
    </location>
</feature>
<feature type="transmembrane region" description="Helical" evidence="5">
    <location>
        <begin position="627"/>
        <end position="645"/>
    </location>
</feature>
<dbReference type="Pfam" id="PF00939">
    <property type="entry name" value="Na_sulph_symp"/>
    <property type="match status" value="1"/>
</dbReference>
<dbReference type="EMBL" id="WXEX01000009">
    <property type="protein sequence ID" value="MZP43657.1"/>
    <property type="molecule type" value="Genomic_DNA"/>
</dbReference>
<dbReference type="InterPro" id="IPR001898">
    <property type="entry name" value="SLC13A/DASS"/>
</dbReference>
<dbReference type="GO" id="GO:0016020">
    <property type="term" value="C:membrane"/>
    <property type="evidence" value="ECO:0007669"/>
    <property type="project" value="UniProtKB-SubCell"/>
</dbReference>
<feature type="transmembrane region" description="Helical" evidence="5">
    <location>
        <begin position="537"/>
        <end position="559"/>
    </location>
</feature>
<feature type="transmembrane region" description="Helical" evidence="5">
    <location>
        <begin position="398"/>
        <end position="422"/>
    </location>
</feature>
<feature type="transmembrane region" description="Helical" evidence="5">
    <location>
        <begin position="580"/>
        <end position="599"/>
    </location>
</feature>
<dbReference type="PRINTS" id="PR00103">
    <property type="entry name" value="CAMPKINASE"/>
</dbReference>
<evidence type="ECO:0000256" key="1">
    <source>
        <dbReference type="ARBA" id="ARBA00004141"/>
    </source>
</evidence>
<comment type="subcellular location">
    <subcellularLocation>
        <location evidence="1">Membrane</location>
        <topology evidence="1">Multi-pass membrane protein</topology>
    </subcellularLocation>
</comment>
<evidence type="ECO:0000313" key="7">
    <source>
        <dbReference type="EMBL" id="MZP43657.1"/>
    </source>
</evidence>
<dbReference type="InterPro" id="IPR014710">
    <property type="entry name" value="RmlC-like_jellyroll"/>
</dbReference>
<comment type="caution">
    <text evidence="7">The sequence shown here is derived from an EMBL/GenBank/DDBJ whole genome shotgun (WGS) entry which is preliminary data.</text>
</comment>
<dbReference type="InterPro" id="IPR018490">
    <property type="entry name" value="cNMP-bd_dom_sf"/>
</dbReference>
<sequence>MDIDERLSTIPIFSGLDRINRAKLLPEFEEVQLPAGYVIFREGDRGDSLYVILSGSVSVYREPLPGQKPRLLAQFGASDCFGEMALLTGVPRTATVETDTPCLLARLSKERFDDLLSKHHSLAIDLAKLLSERLAIHSGHDVARAKEQALSPRSAGVSVEEAHPRRQPLWSTIALTWLSPLAPWLRLRKKQKLLALLIFVVLVESLLSIFLHSLGMKGSHIALLQIIAAAALFWSVDVVSPHAVALCLPLAAVLLHAATPTAAFSGFSNSSWFLILGVSALTAGISRTGLMYRLALLVMKRFPPNYGGQTLAWAITGMLLTPVIPSANGRVALMTPMLVALSETLRLPAGSSASVGLAMSCLLGFGHMSFLFMNGAAVCYVVLGLLPQPLAQSLSYQTWFLTAAPLGLPFFLLSLLAILLLFPYKSQLVIKPAMIEAQLKVLGALTGEEKVCLLATSFSLIGFLTQSWHRIDGAWVALTSFLILYVGAVLTDQTIRSGIDWGFLITFGSMLGFGNAMKEAGLTDALSRLLQPLLQSVMGSPLIFLLSVALYITLLRFVLPISPGLLVGMLTVTPLCEAMGLSPLLVGLIMLMACNPWILPNQNAIYFTLLDGTDKRVFTHGQTRSLAILYGMICAISICVAEPYWEMLGLIY</sequence>
<feature type="transmembrane region" description="Helical" evidence="5">
    <location>
        <begin position="353"/>
        <end position="386"/>
    </location>
</feature>
<dbReference type="AlphaFoldDB" id="A0A845LA90"/>
<evidence type="ECO:0000256" key="4">
    <source>
        <dbReference type="ARBA" id="ARBA00023136"/>
    </source>
</evidence>
<dbReference type="PROSITE" id="PS00889">
    <property type="entry name" value="CNMP_BINDING_2"/>
    <property type="match status" value="1"/>
</dbReference>
<dbReference type="PROSITE" id="PS50042">
    <property type="entry name" value="CNMP_BINDING_3"/>
    <property type="match status" value="1"/>
</dbReference>
<feature type="transmembrane region" description="Helical" evidence="5">
    <location>
        <begin position="270"/>
        <end position="290"/>
    </location>
</feature>
<feature type="transmembrane region" description="Helical" evidence="5">
    <location>
        <begin position="218"/>
        <end position="236"/>
    </location>
</feature>